<protein>
    <submittedName>
        <fullName evidence="2">Uncharacterized protein</fullName>
    </submittedName>
</protein>
<feature type="region of interest" description="Disordered" evidence="1">
    <location>
        <begin position="388"/>
        <end position="411"/>
    </location>
</feature>
<comment type="caution">
    <text evidence="2">The sequence shown here is derived from an EMBL/GenBank/DDBJ whole genome shotgun (WGS) entry which is preliminary data.</text>
</comment>
<feature type="compositionally biased region" description="Gly residues" evidence="1">
    <location>
        <begin position="80"/>
        <end position="90"/>
    </location>
</feature>
<feature type="region of interest" description="Disordered" evidence="1">
    <location>
        <begin position="1"/>
        <end position="94"/>
    </location>
</feature>
<name>A0ABN9TSX2_9DINO</name>
<feature type="compositionally biased region" description="Low complexity" evidence="1">
    <location>
        <begin position="515"/>
        <end position="524"/>
    </location>
</feature>
<accession>A0ABN9TSX2</accession>
<feature type="region of interest" description="Disordered" evidence="1">
    <location>
        <begin position="135"/>
        <end position="214"/>
    </location>
</feature>
<dbReference type="Proteomes" id="UP001189429">
    <property type="component" value="Unassembled WGS sequence"/>
</dbReference>
<feature type="compositionally biased region" description="Basic residues" evidence="1">
    <location>
        <begin position="150"/>
        <end position="165"/>
    </location>
</feature>
<feature type="compositionally biased region" description="Low complexity" evidence="1">
    <location>
        <begin position="388"/>
        <end position="400"/>
    </location>
</feature>
<feature type="region of interest" description="Disordered" evidence="1">
    <location>
        <begin position="336"/>
        <end position="373"/>
    </location>
</feature>
<feature type="compositionally biased region" description="Basic and acidic residues" evidence="1">
    <location>
        <begin position="171"/>
        <end position="203"/>
    </location>
</feature>
<feature type="non-terminal residue" evidence="2">
    <location>
        <position position="639"/>
    </location>
</feature>
<feature type="compositionally biased region" description="Low complexity" evidence="1">
    <location>
        <begin position="42"/>
        <end position="52"/>
    </location>
</feature>
<feature type="compositionally biased region" description="Low complexity" evidence="1">
    <location>
        <begin position="489"/>
        <end position="507"/>
    </location>
</feature>
<keyword evidence="3" id="KW-1185">Reference proteome</keyword>
<organism evidence="2 3">
    <name type="scientific">Prorocentrum cordatum</name>
    <dbReference type="NCBI Taxonomy" id="2364126"/>
    <lineage>
        <taxon>Eukaryota</taxon>
        <taxon>Sar</taxon>
        <taxon>Alveolata</taxon>
        <taxon>Dinophyceae</taxon>
        <taxon>Prorocentrales</taxon>
        <taxon>Prorocentraceae</taxon>
        <taxon>Prorocentrum</taxon>
    </lineage>
</organism>
<evidence type="ECO:0000256" key="1">
    <source>
        <dbReference type="SAM" id="MobiDB-lite"/>
    </source>
</evidence>
<evidence type="ECO:0000313" key="3">
    <source>
        <dbReference type="Proteomes" id="UP001189429"/>
    </source>
</evidence>
<gene>
    <name evidence="2" type="ORF">PCOR1329_LOCUS41984</name>
</gene>
<proteinExistence type="predicted"/>
<feature type="non-terminal residue" evidence="2">
    <location>
        <position position="1"/>
    </location>
</feature>
<reference evidence="2" key="1">
    <citation type="submission" date="2023-10" db="EMBL/GenBank/DDBJ databases">
        <authorList>
            <person name="Chen Y."/>
            <person name="Shah S."/>
            <person name="Dougan E. K."/>
            <person name="Thang M."/>
            <person name="Chan C."/>
        </authorList>
    </citation>
    <scope>NUCLEOTIDE SEQUENCE [LARGE SCALE GENOMIC DNA]</scope>
</reference>
<sequence>ASETRPPLPESQAPLLAEAPPRPPPQVSRRAAPAHPKTSDRALNAAAAASAAPGSVSTQNKTILPMRAQPRSWRRARLGPTGGCGRGAPGAQGIRGRRAAAACWGARLDARPGTTGSAAPLCGPAHRIASAVHLRGRGHAAQGADENVRGRHRQPQAARQKHGRHGAQLAREGRRDVQRDDAGADRPHDPLAVHDDAQRDAAAHRQGRPGDAATCGLAAIGSEHRDQRAGSIGHVIRAVGDGHEACQDEQRRHEGHLLVSHPCRQSCRARGARKMGCCRGVPRAHRRQGAGCLAENGGAVRAAAIVRAHRAATRGLPGQPEVCRLCLRCDSADQTTLSEDQRSSPRPRRRAAAGSRPSLHALARVTPTTASSASGAARLALSALGHRECSASPPSAARSSVTRRHATIPTARAPTRASLTTAQCTEAPRIAPSRGDTIQEAAMRSSSCHFTAAESPQLAARPTPAIAATTLWVDEAGTPQTEASDKKTAAPASAATFASASRSARPAATPPAPQRSPGRSSTSASSTLAAKVFCTWPLRAAAPTNSHRAAICAPLRAERAPAPKAAPSALAASLAPMAQPKPTARGTLRMITSSSKAISSEGRAGSCWRGRARRGSVRNTPRLPRVSAHICASLRLGTR</sequence>
<feature type="region of interest" description="Disordered" evidence="1">
    <location>
        <begin position="479"/>
        <end position="524"/>
    </location>
</feature>
<evidence type="ECO:0000313" key="2">
    <source>
        <dbReference type="EMBL" id="CAK0849240.1"/>
    </source>
</evidence>
<dbReference type="EMBL" id="CAUYUJ010015046">
    <property type="protein sequence ID" value="CAK0849240.1"/>
    <property type="molecule type" value="Genomic_DNA"/>
</dbReference>